<feature type="region of interest" description="Disordered" evidence="1">
    <location>
        <begin position="1"/>
        <end position="30"/>
    </location>
</feature>
<gene>
    <name evidence="2" type="ORF">ZIOFF_025814</name>
</gene>
<feature type="region of interest" description="Disordered" evidence="1">
    <location>
        <begin position="230"/>
        <end position="250"/>
    </location>
</feature>
<dbReference type="PANTHER" id="PTHR36360">
    <property type="entry name" value="ACTIN T1-LIKE PROTEIN"/>
    <property type="match status" value="1"/>
</dbReference>
<accession>A0A8J5LHG9</accession>
<dbReference type="EMBL" id="JACMSC010000007">
    <property type="protein sequence ID" value="KAG6515402.1"/>
    <property type="molecule type" value="Genomic_DNA"/>
</dbReference>
<dbReference type="PANTHER" id="PTHR36360:SF1">
    <property type="entry name" value="ACTIN T1-LIKE PROTEIN"/>
    <property type="match status" value="1"/>
</dbReference>
<protein>
    <submittedName>
        <fullName evidence="2">Uncharacterized protein</fullName>
    </submittedName>
</protein>
<sequence length="415" mass="44961">MRRDLDRRCGSPRGRRAESRRLPNFGGESRHWDSTLGGGSRICLNSVEAAGHQAGYRLDPLSVVAISCDTVIIATARVTLYNGLSDLTLVSRAVQPFAMDYPVVEGEGGGRCQHEGREVLFLPISRCSPGPSSAAATSPLLLLLIAWRSLVEFGSPSGNITRKAPLQSVPCRRQWSLSFSPSPSLIAVCSTAATVAAGSHRCLLPRPWPPPAAIAAFSCGHSCRRQPPLPSPTATAAFSHSHSRRRQPSLPFPAATAITDSCSRPLPRLLPLSLVDIVTFQVAAAWYYLVATQSNRRGRTIEYGRDVGSGFGFLAKGKAAEGGSDREISMDDWLRRVYRGDPGVPHTNPDSYVHAWMGSFAIAAVSCCTSASSGLRKHINLDDNAMSMDQNCWRKVMEKKKQDHNSSIILLDLDL</sequence>
<proteinExistence type="predicted"/>
<dbReference type="AlphaFoldDB" id="A0A8J5LHG9"/>
<comment type="caution">
    <text evidence="2">The sequence shown here is derived from an EMBL/GenBank/DDBJ whole genome shotgun (WGS) entry which is preliminary data.</text>
</comment>
<feature type="compositionally biased region" description="Basic and acidic residues" evidence="1">
    <location>
        <begin position="1"/>
        <end position="21"/>
    </location>
</feature>
<keyword evidence="3" id="KW-1185">Reference proteome</keyword>
<evidence type="ECO:0000256" key="1">
    <source>
        <dbReference type="SAM" id="MobiDB-lite"/>
    </source>
</evidence>
<dbReference type="Proteomes" id="UP000734854">
    <property type="component" value="Unassembled WGS sequence"/>
</dbReference>
<organism evidence="2 3">
    <name type="scientific">Zingiber officinale</name>
    <name type="common">Ginger</name>
    <name type="synonym">Amomum zingiber</name>
    <dbReference type="NCBI Taxonomy" id="94328"/>
    <lineage>
        <taxon>Eukaryota</taxon>
        <taxon>Viridiplantae</taxon>
        <taxon>Streptophyta</taxon>
        <taxon>Embryophyta</taxon>
        <taxon>Tracheophyta</taxon>
        <taxon>Spermatophyta</taxon>
        <taxon>Magnoliopsida</taxon>
        <taxon>Liliopsida</taxon>
        <taxon>Zingiberales</taxon>
        <taxon>Zingiberaceae</taxon>
        <taxon>Zingiber</taxon>
    </lineage>
</organism>
<evidence type="ECO:0000313" key="2">
    <source>
        <dbReference type="EMBL" id="KAG6515402.1"/>
    </source>
</evidence>
<name>A0A8J5LHG9_ZINOF</name>
<reference evidence="2 3" key="1">
    <citation type="submission" date="2020-08" db="EMBL/GenBank/DDBJ databases">
        <title>Plant Genome Project.</title>
        <authorList>
            <person name="Zhang R.-G."/>
        </authorList>
    </citation>
    <scope>NUCLEOTIDE SEQUENCE [LARGE SCALE GENOMIC DNA]</scope>
    <source>
        <tissue evidence="2">Rhizome</tissue>
    </source>
</reference>
<evidence type="ECO:0000313" key="3">
    <source>
        <dbReference type="Proteomes" id="UP000734854"/>
    </source>
</evidence>